<dbReference type="EMBL" id="PUHY01000006">
    <property type="protein sequence ID" value="PQO36387.1"/>
    <property type="molecule type" value="Genomic_DNA"/>
</dbReference>
<evidence type="ECO:0000313" key="1">
    <source>
        <dbReference type="EMBL" id="PQO36387.1"/>
    </source>
</evidence>
<evidence type="ECO:0000313" key="2">
    <source>
        <dbReference type="Proteomes" id="UP000238322"/>
    </source>
</evidence>
<organism evidence="1 2">
    <name type="scientific">Blastopirellula marina</name>
    <dbReference type="NCBI Taxonomy" id="124"/>
    <lineage>
        <taxon>Bacteria</taxon>
        <taxon>Pseudomonadati</taxon>
        <taxon>Planctomycetota</taxon>
        <taxon>Planctomycetia</taxon>
        <taxon>Pirellulales</taxon>
        <taxon>Pirellulaceae</taxon>
        <taxon>Blastopirellula</taxon>
    </lineage>
</organism>
<dbReference type="SUPFAM" id="SSF55979">
    <property type="entry name" value="DNA clamp"/>
    <property type="match status" value="1"/>
</dbReference>
<reference evidence="1 2" key="1">
    <citation type="submission" date="2018-02" db="EMBL/GenBank/DDBJ databases">
        <title>Comparative genomes isolates from brazilian mangrove.</title>
        <authorList>
            <person name="Araujo J.E."/>
            <person name="Taketani R.G."/>
            <person name="Silva M.C.P."/>
            <person name="Loureco M.V."/>
            <person name="Andreote F.D."/>
        </authorList>
    </citation>
    <scope>NUCLEOTIDE SEQUENCE [LARGE SCALE GENOMIC DNA]</scope>
    <source>
        <strain evidence="1 2">Hex-1 MGV</strain>
    </source>
</reference>
<dbReference type="Gene3D" id="3.10.150.10">
    <property type="entry name" value="DNA Polymerase III, subunit A, domain 2"/>
    <property type="match status" value="1"/>
</dbReference>
<gene>
    <name evidence="1" type="ORF">C5Y83_10845</name>
</gene>
<proteinExistence type="predicted"/>
<dbReference type="Proteomes" id="UP000238322">
    <property type="component" value="Unassembled WGS sequence"/>
</dbReference>
<name>A0A2S8FW32_9BACT</name>
<accession>A0A2S8FW32</accession>
<evidence type="ECO:0008006" key="3">
    <source>
        <dbReference type="Google" id="ProtNLM"/>
    </source>
</evidence>
<protein>
    <recommendedName>
        <fullName evidence="3">DNA polymerase III beta sliding clamp central domain-containing protein</fullName>
    </recommendedName>
</protein>
<dbReference type="AlphaFoldDB" id="A0A2S8FW32"/>
<comment type="caution">
    <text evidence="1">The sequence shown here is derived from an EMBL/GenBank/DDBJ whole genome shotgun (WGS) entry which is preliminary data.</text>
</comment>
<sequence>MIQVKGSTIQDFCTILRKGLGICNRRRGPDVHVSSDEKCLRIRAITDEIAIEWATAGNSLPERFSAPLDLLREYRGSRTSSVDWKLDGEKIDSHWLDAGVHKSLTFKAISQDSTFPETPVHWVENERRLVAALSIAADTVDQRSTEFALSYVCLRGQDGQVVATDGRQAIAESGFRFPWNEQCLVPLRRLLTCQKFLDGEKVHVGKLADWVVIRSGHWTVWLRINRRSRYPELDFLLRRPAFVVAVLQIGESDAKFLQRNLKNLPSSESFNGPVTIDMNDQIALRAENARSSSVTELILANSRRSGAEVCLVSDRTFLDRAIRLGFREFLVAGEEAPVVCVSKDRVMVWALLGSDAAIRSSSWAAKTSLVSDIHFNKPFYLDSLSRSTIKN</sequence>
<dbReference type="InterPro" id="IPR046938">
    <property type="entry name" value="DNA_clamp_sf"/>
</dbReference>